<dbReference type="EMBL" id="BMND01000097">
    <property type="protein sequence ID" value="GGN65605.1"/>
    <property type="molecule type" value="Genomic_DNA"/>
</dbReference>
<dbReference type="Proteomes" id="UP000600080">
    <property type="component" value="Unassembled WGS sequence"/>
</dbReference>
<accession>A0ABQ2K548</accession>
<gene>
    <name evidence="2" type="ORF">GCM10012285_68520</name>
</gene>
<sequence length="77" mass="8013">MVTGVLDVLCALCAMGAALVTVGAKGARSARPGSPLPVRRTSPDGRGRPLRRHPDRGIDGGRDHGGCARSRERGPRT</sequence>
<evidence type="ECO:0000313" key="2">
    <source>
        <dbReference type="EMBL" id="GGN65605.1"/>
    </source>
</evidence>
<evidence type="ECO:0008006" key="4">
    <source>
        <dbReference type="Google" id="ProtNLM"/>
    </source>
</evidence>
<dbReference type="GeneID" id="301552558"/>
<evidence type="ECO:0000256" key="1">
    <source>
        <dbReference type="SAM" id="MobiDB-lite"/>
    </source>
</evidence>
<reference evidence="3" key="1">
    <citation type="journal article" date="2019" name="Int. J. Syst. Evol. Microbiol.">
        <title>The Global Catalogue of Microorganisms (GCM) 10K type strain sequencing project: providing services to taxonomists for standard genome sequencing and annotation.</title>
        <authorList>
            <consortium name="The Broad Institute Genomics Platform"/>
            <consortium name="The Broad Institute Genome Sequencing Center for Infectious Disease"/>
            <person name="Wu L."/>
            <person name="Ma J."/>
        </authorList>
    </citation>
    <scope>NUCLEOTIDE SEQUENCE [LARGE SCALE GENOMIC DNA]</scope>
    <source>
        <strain evidence="3">CGMCC 4.7323</strain>
    </source>
</reference>
<dbReference type="RefSeq" id="WP_189104815.1">
    <property type="nucleotide sequence ID" value="NZ_BMND01000097.1"/>
</dbReference>
<feature type="region of interest" description="Disordered" evidence="1">
    <location>
        <begin position="24"/>
        <end position="77"/>
    </location>
</feature>
<evidence type="ECO:0000313" key="3">
    <source>
        <dbReference type="Proteomes" id="UP000600080"/>
    </source>
</evidence>
<feature type="compositionally biased region" description="Basic and acidic residues" evidence="1">
    <location>
        <begin position="55"/>
        <end position="77"/>
    </location>
</feature>
<name>A0ABQ2K548_9ACTN</name>
<comment type="caution">
    <text evidence="2">The sequence shown here is derived from an EMBL/GenBank/DDBJ whole genome shotgun (WGS) entry which is preliminary data.</text>
</comment>
<organism evidence="2 3">
    <name type="scientific">Streptomyces kronopolitis</name>
    <dbReference type="NCBI Taxonomy" id="1612435"/>
    <lineage>
        <taxon>Bacteria</taxon>
        <taxon>Bacillati</taxon>
        <taxon>Actinomycetota</taxon>
        <taxon>Actinomycetes</taxon>
        <taxon>Kitasatosporales</taxon>
        <taxon>Streptomycetaceae</taxon>
        <taxon>Streptomyces</taxon>
    </lineage>
</organism>
<keyword evidence="3" id="KW-1185">Reference proteome</keyword>
<protein>
    <recommendedName>
        <fullName evidence="4">Secreted protein</fullName>
    </recommendedName>
</protein>
<proteinExistence type="predicted"/>